<dbReference type="PANTHER" id="PTHR23502">
    <property type="entry name" value="MAJOR FACILITATOR SUPERFAMILY"/>
    <property type="match status" value="1"/>
</dbReference>
<evidence type="ECO:0000256" key="1">
    <source>
        <dbReference type="ARBA" id="ARBA00004651"/>
    </source>
</evidence>
<feature type="transmembrane region" description="Helical" evidence="7">
    <location>
        <begin position="48"/>
        <end position="67"/>
    </location>
</feature>
<keyword evidence="5 7" id="KW-1133">Transmembrane helix</keyword>
<gene>
    <name evidence="8" type="ORF">EDB81DRAFT_604830</name>
</gene>
<evidence type="ECO:0000313" key="9">
    <source>
        <dbReference type="Proteomes" id="UP000738349"/>
    </source>
</evidence>
<comment type="caution">
    <text evidence="8">The sequence shown here is derived from an EMBL/GenBank/DDBJ whole genome shotgun (WGS) entry which is preliminary data.</text>
</comment>
<evidence type="ECO:0000313" key="8">
    <source>
        <dbReference type="EMBL" id="KAH7142156.1"/>
    </source>
</evidence>
<keyword evidence="2" id="KW-0813">Transport</keyword>
<evidence type="ECO:0000256" key="5">
    <source>
        <dbReference type="ARBA" id="ARBA00022989"/>
    </source>
</evidence>
<keyword evidence="9" id="KW-1185">Reference proteome</keyword>
<evidence type="ECO:0000256" key="7">
    <source>
        <dbReference type="SAM" id="Phobius"/>
    </source>
</evidence>
<dbReference type="SUPFAM" id="SSF103473">
    <property type="entry name" value="MFS general substrate transporter"/>
    <property type="match status" value="1"/>
</dbReference>
<comment type="subcellular location">
    <subcellularLocation>
        <location evidence="1">Cell membrane</location>
        <topology evidence="1">Multi-pass membrane protein</topology>
    </subcellularLocation>
</comment>
<feature type="non-terminal residue" evidence="8">
    <location>
        <position position="1"/>
    </location>
</feature>
<keyword evidence="6 7" id="KW-0472">Membrane</keyword>
<keyword evidence="3" id="KW-1003">Cell membrane</keyword>
<dbReference type="GO" id="GO:0005886">
    <property type="term" value="C:plasma membrane"/>
    <property type="evidence" value="ECO:0007669"/>
    <property type="project" value="UniProtKB-SubCell"/>
</dbReference>
<evidence type="ECO:0000256" key="2">
    <source>
        <dbReference type="ARBA" id="ARBA00022448"/>
    </source>
</evidence>
<dbReference type="Proteomes" id="UP000738349">
    <property type="component" value="Unassembled WGS sequence"/>
</dbReference>
<evidence type="ECO:0000256" key="4">
    <source>
        <dbReference type="ARBA" id="ARBA00022692"/>
    </source>
</evidence>
<organism evidence="8 9">
    <name type="scientific">Dactylonectria macrodidyma</name>
    <dbReference type="NCBI Taxonomy" id="307937"/>
    <lineage>
        <taxon>Eukaryota</taxon>
        <taxon>Fungi</taxon>
        <taxon>Dikarya</taxon>
        <taxon>Ascomycota</taxon>
        <taxon>Pezizomycotina</taxon>
        <taxon>Sordariomycetes</taxon>
        <taxon>Hypocreomycetidae</taxon>
        <taxon>Hypocreales</taxon>
        <taxon>Nectriaceae</taxon>
        <taxon>Dactylonectria</taxon>
    </lineage>
</organism>
<evidence type="ECO:0000256" key="3">
    <source>
        <dbReference type="ARBA" id="ARBA00022475"/>
    </source>
</evidence>
<dbReference type="GO" id="GO:0022857">
    <property type="term" value="F:transmembrane transporter activity"/>
    <property type="evidence" value="ECO:0007669"/>
    <property type="project" value="TreeGrafter"/>
</dbReference>
<accession>A0A9P9EQN6</accession>
<keyword evidence="4 7" id="KW-0812">Transmembrane</keyword>
<sequence length="128" mass="14244">HGWGRVVINPPFIALLIGIYFAAKINVHNNKYHQRRLKKNGFKAVPEARLPTMTIGGVAFTDGLFLFACELISSKHLNYWPSIIDIALTGLGFTAIFQSAVNYLIDTFRRFSASAVATNTSFGTRFYG</sequence>
<evidence type="ECO:0000256" key="6">
    <source>
        <dbReference type="ARBA" id="ARBA00023136"/>
    </source>
</evidence>
<protein>
    <submittedName>
        <fullName evidence="8">Uncharacterized protein</fullName>
    </submittedName>
</protein>
<dbReference type="AlphaFoldDB" id="A0A9P9EQN6"/>
<name>A0A9P9EQN6_9HYPO</name>
<dbReference type="InterPro" id="IPR036259">
    <property type="entry name" value="MFS_trans_sf"/>
</dbReference>
<proteinExistence type="predicted"/>
<dbReference type="EMBL" id="JAGMUV010000010">
    <property type="protein sequence ID" value="KAH7142156.1"/>
    <property type="molecule type" value="Genomic_DNA"/>
</dbReference>
<feature type="non-terminal residue" evidence="8">
    <location>
        <position position="128"/>
    </location>
</feature>
<dbReference type="OrthoDB" id="9986881at2759"/>
<reference evidence="8" key="1">
    <citation type="journal article" date="2021" name="Nat. Commun.">
        <title>Genetic determinants of endophytism in the Arabidopsis root mycobiome.</title>
        <authorList>
            <person name="Mesny F."/>
            <person name="Miyauchi S."/>
            <person name="Thiergart T."/>
            <person name="Pickel B."/>
            <person name="Atanasova L."/>
            <person name="Karlsson M."/>
            <person name="Huettel B."/>
            <person name="Barry K.W."/>
            <person name="Haridas S."/>
            <person name="Chen C."/>
            <person name="Bauer D."/>
            <person name="Andreopoulos W."/>
            <person name="Pangilinan J."/>
            <person name="LaButti K."/>
            <person name="Riley R."/>
            <person name="Lipzen A."/>
            <person name="Clum A."/>
            <person name="Drula E."/>
            <person name="Henrissat B."/>
            <person name="Kohler A."/>
            <person name="Grigoriev I.V."/>
            <person name="Martin F.M."/>
            <person name="Hacquard S."/>
        </authorList>
    </citation>
    <scope>NUCLEOTIDE SEQUENCE</scope>
    <source>
        <strain evidence="8">MPI-CAGE-AT-0147</strain>
    </source>
</reference>
<feature type="transmembrane region" description="Helical" evidence="7">
    <location>
        <begin position="79"/>
        <end position="105"/>
    </location>
</feature>
<feature type="transmembrane region" description="Helical" evidence="7">
    <location>
        <begin position="6"/>
        <end position="27"/>
    </location>
</feature>
<dbReference type="PANTHER" id="PTHR23502:SF186">
    <property type="entry name" value="MAJOR FACILITATOR SUPERFAMILY (MFS) PROFILE DOMAIN-CONTAINING PROTEIN"/>
    <property type="match status" value="1"/>
</dbReference>